<dbReference type="EMBL" id="AAMD01000196">
    <property type="protein sequence ID" value="EAU62900.1"/>
    <property type="molecule type" value="Genomic_DNA"/>
</dbReference>
<protein>
    <submittedName>
        <fullName evidence="2">Uncharacterized protein</fullName>
    </submittedName>
</protein>
<dbReference type="AlphaFoldDB" id="Q08R06"/>
<feature type="region of interest" description="Disordered" evidence="1">
    <location>
        <begin position="1"/>
        <end position="90"/>
    </location>
</feature>
<evidence type="ECO:0000313" key="3">
    <source>
        <dbReference type="Proteomes" id="UP000032702"/>
    </source>
</evidence>
<gene>
    <name evidence="2" type="ORF">STIAU_4065</name>
</gene>
<name>Q08R06_STIAD</name>
<evidence type="ECO:0000256" key="1">
    <source>
        <dbReference type="SAM" id="MobiDB-lite"/>
    </source>
</evidence>
<proteinExistence type="predicted"/>
<feature type="region of interest" description="Disordered" evidence="1">
    <location>
        <begin position="759"/>
        <end position="805"/>
    </location>
</feature>
<organism evidence="2 3">
    <name type="scientific">Stigmatella aurantiaca (strain DW4/3-1)</name>
    <dbReference type="NCBI Taxonomy" id="378806"/>
    <lineage>
        <taxon>Bacteria</taxon>
        <taxon>Pseudomonadati</taxon>
        <taxon>Myxococcota</taxon>
        <taxon>Myxococcia</taxon>
        <taxon>Myxococcales</taxon>
        <taxon>Cystobacterineae</taxon>
        <taxon>Archangiaceae</taxon>
        <taxon>Stigmatella</taxon>
    </lineage>
</organism>
<dbReference type="Proteomes" id="UP000032702">
    <property type="component" value="Unassembled WGS sequence"/>
</dbReference>
<evidence type="ECO:0000313" key="2">
    <source>
        <dbReference type="EMBL" id="EAU62900.1"/>
    </source>
</evidence>
<accession>Q08R06</accession>
<comment type="caution">
    <text evidence="2">The sequence shown here is derived from an EMBL/GenBank/DDBJ whole genome shotgun (WGS) entry which is preliminary data.</text>
</comment>
<sequence length="805" mass="87553">MAWWEWPVLAVPGPREASNGGQSGGGLSKENGGTSGRRTPRCYRPAPETPRPPGSLPSGGTRSPGQAHGERGAYLGGGLDLDPAPMGLHDGLHDVEAQAHAAARRVDLRRAPRQGLKKGREQFGGDGRALIVHGQRDFAVHSERLHLNGGVIGAVLERVGDEVLHHLREPVRIPGASAISRPAHPQLTGRVGRFDLVHHATRQFVQVRRPPFNADAAPQARLGEIQEVLHHADGPLGRVLDAHHALAAALVQILAPGHGGGAQMDGPQRAPQVMAHDANEVLLELRLTLERGLHAALHRDVLKERDVAVRLAIHVPVGIEGHLHIPRAPETIGHSVLLEGEALAGEASLHVGPQHRIGRFPDDLPDGTPDQGFTWVAEPVLIGLVGKTVALLRRHQGDEDRNRIRHLTQLGFTRLDLSGQGLRALTGLHLLGDVKAEDEDAVHLAPGVPQRLVNEIDAYLLQLAAALPVEACEGFVPNVRRARTVDAVQERHEPLRYHLWQRFGDGQAHQLSPGADEPLVGRVDHLHHVLGPLQQREKGGGVLEDAEQPVARCFHLSQQPLTLIGRLLQSGDVGHRAQRTRRRSLLALVLGEPCHQRLAARVMLRDALADGRGEEIGEDTHLGERHRQEALFHEIHDDAAQEVIRSDERLQTTAHAMPLEAVLARSQTWLRHGAPAQTEDQLAQHALNLTVHIGAGVRFERELILNLPGPAPHEQRQLRLDQLRERTHGPSPISASGNGTQLLPGRPRLRTTQLLLAGRRHHRRPPYSPRPDMAIARAAPCPPACQDSATQGTAQFPGGPPTVHQ</sequence>
<reference evidence="2 3" key="1">
    <citation type="submission" date="2006-04" db="EMBL/GenBank/DDBJ databases">
        <authorList>
            <person name="Nierman W.C."/>
        </authorList>
    </citation>
    <scope>NUCLEOTIDE SEQUENCE [LARGE SCALE GENOMIC DNA]</scope>
    <source>
        <strain evidence="2 3">DW4/3-1</strain>
    </source>
</reference>